<keyword evidence="3" id="KW-1185">Reference proteome</keyword>
<proteinExistence type="predicted"/>
<protein>
    <submittedName>
        <fullName evidence="2">Uncharacterized protein</fullName>
    </submittedName>
</protein>
<sequence length="74" mass="8141">MGRQKWLSGFPELLTDDFSCHAYYVGIDVIRINSVLLAALNLSGVTMGMDARTTMSSAPDEPKKPLGFSEPFFV</sequence>
<accession>A0ABY8GGU2</accession>
<feature type="region of interest" description="Disordered" evidence="1">
    <location>
        <begin position="53"/>
        <end position="74"/>
    </location>
</feature>
<evidence type="ECO:0000313" key="2">
    <source>
        <dbReference type="EMBL" id="WFN96532.1"/>
    </source>
</evidence>
<organism evidence="2 3">
    <name type="scientific">Edwardsiella ictaluri</name>
    <dbReference type="NCBI Taxonomy" id="67780"/>
    <lineage>
        <taxon>Bacteria</taxon>
        <taxon>Pseudomonadati</taxon>
        <taxon>Pseudomonadota</taxon>
        <taxon>Gammaproteobacteria</taxon>
        <taxon>Enterobacterales</taxon>
        <taxon>Hafniaceae</taxon>
        <taxon>Edwardsiella</taxon>
    </lineage>
</organism>
<dbReference type="EMBL" id="CP092014">
    <property type="protein sequence ID" value="WFN96532.1"/>
    <property type="molecule type" value="Genomic_DNA"/>
</dbReference>
<evidence type="ECO:0000256" key="1">
    <source>
        <dbReference type="SAM" id="MobiDB-lite"/>
    </source>
</evidence>
<reference evidence="2 3" key="1">
    <citation type="submission" date="2022-02" db="EMBL/GenBank/DDBJ databases">
        <title>Phenotypic, genotypic and serological characterization of Edwardsiella ictaluri from catfish and ornamental fish species.</title>
        <authorList>
            <person name="Rose D."/>
            <person name="Tekedar H.C."/>
            <person name="Waldbieser G.C."/>
            <person name="Aarattuthodi S."/>
            <person name="Griffin M.J."/>
        </authorList>
    </citation>
    <scope>NUCLEOTIDE SEQUENCE [LARGE SCALE GENOMIC DNA]</scope>
    <source>
        <strain evidence="2 3">13 TAL-140 K3</strain>
    </source>
</reference>
<gene>
    <name evidence="2" type="ORF">MAY91_17870</name>
</gene>
<evidence type="ECO:0000313" key="3">
    <source>
        <dbReference type="Proteomes" id="UP001222680"/>
    </source>
</evidence>
<dbReference type="RefSeq" id="WP_278068398.1">
    <property type="nucleotide sequence ID" value="NZ_CP113159.1"/>
</dbReference>
<name>A0ABY8GGU2_EDWIC</name>
<dbReference type="Proteomes" id="UP001222680">
    <property type="component" value="Chromosome"/>
</dbReference>